<feature type="transmembrane region" description="Helical" evidence="6">
    <location>
        <begin position="399"/>
        <end position="421"/>
    </location>
</feature>
<comment type="caution">
    <text evidence="8">The sequence shown here is derived from an EMBL/GenBank/DDBJ whole genome shotgun (WGS) entry which is preliminary data.</text>
</comment>
<evidence type="ECO:0000256" key="3">
    <source>
        <dbReference type="ARBA" id="ARBA00022692"/>
    </source>
</evidence>
<dbReference type="PROSITE" id="PS50850">
    <property type="entry name" value="MFS"/>
    <property type="match status" value="1"/>
</dbReference>
<comment type="subcellular location">
    <subcellularLocation>
        <location evidence="1">Membrane</location>
        <topology evidence="1">Multi-pass membrane protein</topology>
    </subcellularLocation>
</comment>
<dbReference type="InterPro" id="IPR020846">
    <property type="entry name" value="MFS_dom"/>
</dbReference>
<feature type="transmembrane region" description="Helical" evidence="6">
    <location>
        <begin position="156"/>
        <end position="177"/>
    </location>
</feature>
<dbReference type="PANTHER" id="PTHR23505">
    <property type="entry name" value="SPINSTER"/>
    <property type="match status" value="1"/>
</dbReference>
<sequence length="437" mass="44840">MTTPAPLATRASGYAWYVALLMAAAHLLSFVDRFLMSLVMEPLKADLGVSDAQLGLLQGTGFVILYTVAAVPLGRMADRVNRRNLIIAGILIWSLATALCGLANSFGSLFLARVGVGFGEAALVPAAMSLLAAYFPRNQLGRAVSLFTTGASLGKSLALVGGGALLAMLVAAGGLSVPGLGLLAPWQGTFVLMALPGIALAALLLTVREPARSETDGTRASMAEAFAYLRQHRAAYLLHVAAAASVVLVVQSFSAWTPSYYVRYFDLTPAAAGVAVGSVILIGAPLGHLCGGILTDLFQTRRFASPAAPVMMVSLMGSLAVLFAFVSTTNLTTSLVLLGLLNVFMTLGAPASLAGVQMLTPDRLRGVVTAVFLACTTLIGIGCGPPLVGLTADLLGGPLHLATALLIILSTIAVIGTLAALASRTPFARTVAANAAH</sequence>
<proteinExistence type="predicted"/>
<keyword evidence="2" id="KW-0813">Transport</keyword>
<feature type="transmembrane region" description="Helical" evidence="6">
    <location>
        <begin position="366"/>
        <end position="387"/>
    </location>
</feature>
<feature type="transmembrane region" description="Helical" evidence="6">
    <location>
        <begin position="85"/>
        <end position="104"/>
    </location>
</feature>
<evidence type="ECO:0000256" key="2">
    <source>
        <dbReference type="ARBA" id="ARBA00022448"/>
    </source>
</evidence>
<dbReference type="Gene3D" id="1.20.1250.20">
    <property type="entry name" value="MFS general substrate transporter like domains"/>
    <property type="match status" value="2"/>
</dbReference>
<dbReference type="InterPro" id="IPR044770">
    <property type="entry name" value="MFS_spinster-like"/>
</dbReference>
<dbReference type="RefSeq" id="WP_222991096.1">
    <property type="nucleotide sequence ID" value="NZ_JAINVV010000008.1"/>
</dbReference>
<evidence type="ECO:0000256" key="4">
    <source>
        <dbReference type="ARBA" id="ARBA00022989"/>
    </source>
</evidence>
<keyword evidence="5 6" id="KW-0472">Membrane</keyword>
<dbReference type="Proteomes" id="UP000706039">
    <property type="component" value="Unassembled WGS sequence"/>
</dbReference>
<protein>
    <submittedName>
        <fullName evidence="8">MFS transporter</fullName>
    </submittedName>
</protein>
<reference evidence="8 9" key="1">
    <citation type="submission" date="2021-08" db="EMBL/GenBank/DDBJ databases">
        <authorList>
            <person name="Tuo L."/>
        </authorList>
    </citation>
    <scope>NUCLEOTIDE SEQUENCE [LARGE SCALE GENOMIC DNA]</scope>
    <source>
        <strain evidence="8 9">JCM 31229</strain>
    </source>
</reference>
<evidence type="ECO:0000259" key="7">
    <source>
        <dbReference type="PROSITE" id="PS50850"/>
    </source>
</evidence>
<feature type="transmembrane region" description="Helical" evidence="6">
    <location>
        <begin position="14"/>
        <end position="35"/>
    </location>
</feature>
<feature type="transmembrane region" description="Helical" evidence="6">
    <location>
        <begin position="55"/>
        <end position="73"/>
    </location>
</feature>
<feature type="transmembrane region" description="Helical" evidence="6">
    <location>
        <begin position="307"/>
        <end position="326"/>
    </location>
</feature>
<evidence type="ECO:0000256" key="5">
    <source>
        <dbReference type="ARBA" id="ARBA00023136"/>
    </source>
</evidence>
<organism evidence="8 9">
    <name type="scientific">Sphingomonas colocasiae</name>
    <dbReference type="NCBI Taxonomy" id="1848973"/>
    <lineage>
        <taxon>Bacteria</taxon>
        <taxon>Pseudomonadati</taxon>
        <taxon>Pseudomonadota</taxon>
        <taxon>Alphaproteobacteria</taxon>
        <taxon>Sphingomonadales</taxon>
        <taxon>Sphingomonadaceae</taxon>
        <taxon>Sphingomonas</taxon>
    </lineage>
</organism>
<name>A0ABS7PVI4_9SPHN</name>
<evidence type="ECO:0000313" key="9">
    <source>
        <dbReference type="Proteomes" id="UP000706039"/>
    </source>
</evidence>
<feature type="transmembrane region" description="Helical" evidence="6">
    <location>
        <begin position="183"/>
        <end position="205"/>
    </location>
</feature>
<feature type="transmembrane region" description="Helical" evidence="6">
    <location>
        <begin position="270"/>
        <end position="295"/>
    </location>
</feature>
<feature type="domain" description="Major facilitator superfamily (MFS) profile" evidence="7">
    <location>
        <begin position="18"/>
        <end position="428"/>
    </location>
</feature>
<feature type="transmembrane region" description="Helical" evidence="6">
    <location>
        <begin position="236"/>
        <end position="258"/>
    </location>
</feature>
<keyword evidence="3 6" id="KW-0812">Transmembrane</keyword>
<feature type="transmembrane region" description="Helical" evidence="6">
    <location>
        <begin position="110"/>
        <end position="135"/>
    </location>
</feature>
<dbReference type="InterPro" id="IPR011701">
    <property type="entry name" value="MFS"/>
</dbReference>
<keyword evidence="4 6" id="KW-1133">Transmembrane helix</keyword>
<dbReference type="EMBL" id="JAINVV010000008">
    <property type="protein sequence ID" value="MBY8823994.1"/>
    <property type="molecule type" value="Genomic_DNA"/>
</dbReference>
<feature type="transmembrane region" description="Helical" evidence="6">
    <location>
        <begin position="332"/>
        <end position="354"/>
    </location>
</feature>
<keyword evidence="9" id="KW-1185">Reference proteome</keyword>
<evidence type="ECO:0000256" key="1">
    <source>
        <dbReference type="ARBA" id="ARBA00004141"/>
    </source>
</evidence>
<evidence type="ECO:0000256" key="6">
    <source>
        <dbReference type="SAM" id="Phobius"/>
    </source>
</evidence>
<dbReference type="SUPFAM" id="SSF103473">
    <property type="entry name" value="MFS general substrate transporter"/>
    <property type="match status" value="1"/>
</dbReference>
<dbReference type="Pfam" id="PF07690">
    <property type="entry name" value="MFS_1"/>
    <property type="match status" value="1"/>
</dbReference>
<evidence type="ECO:0000313" key="8">
    <source>
        <dbReference type="EMBL" id="MBY8823994.1"/>
    </source>
</evidence>
<gene>
    <name evidence="8" type="ORF">K7G82_16940</name>
</gene>
<dbReference type="PANTHER" id="PTHR23505:SF79">
    <property type="entry name" value="PROTEIN SPINSTER"/>
    <property type="match status" value="1"/>
</dbReference>
<accession>A0ABS7PVI4</accession>
<dbReference type="InterPro" id="IPR036259">
    <property type="entry name" value="MFS_trans_sf"/>
</dbReference>